<organism evidence="7 8">
    <name type="scientific">Rhynchospora pubera</name>
    <dbReference type="NCBI Taxonomy" id="906938"/>
    <lineage>
        <taxon>Eukaryota</taxon>
        <taxon>Viridiplantae</taxon>
        <taxon>Streptophyta</taxon>
        <taxon>Embryophyta</taxon>
        <taxon>Tracheophyta</taxon>
        <taxon>Spermatophyta</taxon>
        <taxon>Magnoliopsida</taxon>
        <taxon>Liliopsida</taxon>
        <taxon>Poales</taxon>
        <taxon>Cyperaceae</taxon>
        <taxon>Cyperoideae</taxon>
        <taxon>Rhynchosporeae</taxon>
        <taxon>Rhynchospora</taxon>
    </lineage>
</organism>
<evidence type="ECO:0000259" key="5">
    <source>
        <dbReference type="PROSITE" id="PS50097"/>
    </source>
</evidence>
<evidence type="ECO:0000313" key="7">
    <source>
        <dbReference type="EMBL" id="KAJ4767427.1"/>
    </source>
</evidence>
<feature type="region of interest" description="Disordered" evidence="4">
    <location>
        <begin position="555"/>
        <end position="590"/>
    </location>
</feature>
<evidence type="ECO:0000256" key="1">
    <source>
        <dbReference type="ARBA" id="ARBA00004906"/>
    </source>
</evidence>
<evidence type="ECO:0000256" key="3">
    <source>
        <dbReference type="PROSITE-ProRule" id="PRU00982"/>
    </source>
</evidence>
<dbReference type="PANTHER" id="PTHR32370">
    <property type="entry name" value="OS12G0117600 PROTEIN"/>
    <property type="match status" value="1"/>
</dbReference>
<dbReference type="EMBL" id="JAMFTS010000004">
    <property type="protein sequence ID" value="KAJ4767427.1"/>
    <property type="molecule type" value="Genomic_DNA"/>
</dbReference>
<dbReference type="Pfam" id="PF03000">
    <property type="entry name" value="NPH3"/>
    <property type="match status" value="1"/>
</dbReference>
<feature type="compositionally biased region" description="Low complexity" evidence="4">
    <location>
        <begin position="555"/>
        <end position="579"/>
    </location>
</feature>
<evidence type="ECO:0000313" key="8">
    <source>
        <dbReference type="Proteomes" id="UP001140206"/>
    </source>
</evidence>
<dbReference type="InterPro" id="IPR000210">
    <property type="entry name" value="BTB/POZ_dom"/>
</dbReference>
<evidence type="ECO:0000259" key="6">
    <source>
        <dbReference type="PROSITE" id="PS51649"/>
    </source>
</evidence>
<feature type="domain" description="NPH3" evidence="6">
    <location>
        <begin position="196"/>
        <end position="463"/>
    </location>
</feature>
<dbReference type="InterPro" id="IPR011333">
    <property type="entry name" value="SKP1/BTB/POZ_sf"/>
</dbReference>
<dbReference type="PROSITE" id="PS50097">
    <property type="entry name" value="BTB"/>
    <property type="match status" value="1"/>
</dbReference>
<comment type="caution">
    <text evidence="7">The sequence shown here is derived from an EMBL/GenBank/DDBJ whole genome shotgun (WGS) entry which is preliminary data.</text>
</comment>
<dbReference type="AlphaFoldDB" id="A0AAV8DLD0"/>
<protein>
    <submittedName>
        <fullName evidence="7">Phototropic-responsive NPH3 family protein</fullName>
    </submittedName>
</protein>
<sequence>MKFMKLGSKPDSFQTDGNDVRIVGTELATDITIHVGEVKFHLHKFPLLSKSGRIQKLLASPTDSATDIHLNDVPGGATSFEICAKFCYGTVVTLNPHNVISTRCAAEYLEMHESVEKSNLVYKIDVFLSSSVFRSWKDSIIALQTMKTLKSWCEDLKLVARCMECIASKASVDVSKVEWSYTYNRKKLVPSVVPKDWWVEDLTEIELDHFKQIIDAIKTKARVSYQVIGEAVKTYTYKRVPGLSKISVIQGDAKVKTLVDTVTWLLPSEKGSVSCSFLLKLLRAACMLRCAEACKKELDKRIGRQLEEASVNDLLIPTIDGEVTIYDIDMVLNIVEEFLMQDNGGIKEMERPGMNFCNTKGTVAKLVDGYLAEVAKDRNTPLSKFLYLAEMIPNESRPIHDGLYRAVDMYLKEHPNISKGEKKKLCSLLDCRRLSPDACAHAVQNERLPLRLVVQVLFHEQSRTSASASVSGGSTRADNSSVVTSYGSSRSAATTTTTEDDSWDGSAPSVEDGEKRHTTNGDGGDLISGVNGIKVKGNMTPKTILGKILPVKSNGTGVLVSSGSDSSGSPGSGSASQVGMAKATPARNVR</sequence>
<accession>A0AAV8DLD0</accession>
<feature type="compositionally biased region" description="Low complexity" evidence="4">
    <location>
        <begin position="464"/>
        <end position="497"/>
    </location>
</feature>
<keyword evidence="2" id="KW-0833">Ubl conjugation pathway</keyword>
<feature type="domain" description="BTB" evidence="5">
    <location>
        <begin position="29"/>
        <end position="96"/>
    </location>
</feature>
<dbReference type="Proteomes" id="UP001140206">
    <property type="component" value="Chromosome 4"/>
</dbReference>
<dbReference type="InterPro" id="IPR027356">
    <property type="entry name" value="NPH3_dom"/>
</dbReference>
<gene>
    <name evidence="7" type="ORF">LUZ62_077802</name>
</gene>
<name>A0AAV8DLD0_9POAL</name>
<keyword evidence="8" id="KW-1185">Reference proteome</keyword>
<dbReference type="Pfam" id="PF00651">
    <property type="entry name" value="BTB"/>
    <property type="match status" value="1"/>
</dbReference>
<evidence type="ECO:0000256" key="4">
    <source>
        <dbReference type="SAM" id="MobiDB-lite"/>
    </source>
</evidence>
<comment type="similarity">
    <text evidence="3">Belongs to the NPH3 family.</text>
</comment>
<proteinExistence type="inferred from homology"/>
<comment type="pathway">
    <text evidence="1">Protein modification; protein ubiquitination.</text>
</comment>
<dbReference type="SUPFAM" id="SSF54695">
    <property type="entry name" value="POZ domain"/>
    <property type="match status" value="1"/>
</dbReference>
<dbReference type="PROSITE" id="PS51649">
    <property type="entry name" value="NPH3"/>
    <property type="match status" value="1"/>
</dbReference>
<evidence type="ECO:0000256" key="2">
    <source>
        <dbReference type="ARBA" id="ARBA00022786"/>
    </source>
</evidence>
<feature type="region of interest" description="Disordered" evidence="4">
    <location>
        <begin position="464"/>
        <end position="529"/>
    </location>
</feature>
<dbReference type="Gene3D" id="3.30.710.10">
    <property type="entry name" value="Potassium Channel Kv1.1, Chain A"/>
    <property type="match status" value="1"/>
</dbReference>
<dbReference type="InterPro" id="IPR043454">
    <property type="entry name" value="NPH3/RPT2-like"/>
</dbReference>
<reference evidence="7" key="1">
    <citation type="submission" date="2022-08" db="EMBL/GenBank/DDBJ databases">
        <authorList>
            <person name="Marques A."/>
        </authorList>
    </citation>
    <scope>NUCLEOTIDE SEQUENCE</scope>
    <source>
        <strain evidence="7">RhyPub2mFocal</strain>
        <tissue evidence="7">Leaves</tissue>
    </source>
</reference>